<evidence type="ECO:0000313" key="3">
    <source>
        <dbReference type="Proteomes" id="UP000059680"/>
    </source>
</evidence>
<feature type="non-terminal residue" evidence="2">
    <location>
        <position position="1"/>
    </location>
</feature>
<reference evidence="3" key="1">
    <citation type="journal article" date="2005" name="Nature">
        <title>The map-based sequence of the rice genome.</title>
        <authorList>
            <consortium name="International rice genome sequencing project (IRGSP)"/>
            <person name="Matsumoto T."/>
            <person name="Wu J."/>
            <person name="Kanamori H."/>
            <person name="Katayose Y."/>
            <person name="Fujisawa M."/>
            <person name="Namiki N."/>
            <person name="Mizuno H."/>
            <person name="Yamamoto K."/>
            <person name="Antonio B.A."/>
            <person name="Baba T."/>
            <person name="Sakata K."/>
            <person name="Nagamura Y."/>
            <person name="Aoki H."/>
            <person name="Arikawa K."/>
            <person name="Arita K."/>
            <person name="Bito T."/>
            <person name="Chiden Y."/>
            <person name="Fujitsuka N."/>
            <person name="Fukunaka R."/>
            <person name="Hamada M."/>
            <person name="Harada C."/>
            <person name="Hayashi A."/>
            <person name="Hijishita S."/>
            <person name="Honda M."/>
            <person name="Hosokawa S."/>
            <person name="Ichikawa Y."/>
            <person name="Idonuma A."/>
            <person name="Iijima M."/>
            <person name="Ikeda M."/>
            <person name="Ikeno M."/>
            <person name="Ito K."/>
            <person name="Ito S."/>
            <person name="Ito T."/>
            <person name="Ito Y."/>
            <person name="Ito Y."/>
            <person name="Iwabuchi A."/>
            <person name="Kamiya K."/>
            <person name="Karasawa W."/>
            <person name="Kurita K."/>
            <person name="Katagiri S."/>
            <person name="Kikuta A."/>
            <person name="Kobayashi H."/>
            <person name="Kobayashi N."/>
            <person name="Machita K."/>
            <person name="Maehara T."/>
            <person name="Masukawa M."/>
            <person name="Mizubayashi T."/>
            <person name="Mukai Y."/>
            <person name="Nagasaki H."/>
            <person name="Nagata Y."/>
            <person name="Naito S."/>
            <person name="Nakashima M."/>
            <person name="Nakama Y."/>
            <person name="Nakamichi Y."/>
            <person name="Nakamura M."/>
            <person name="Meguro A."/>
            <person name="Negishi M."/>
            <person name="Ohta I."/>
            <person name="Ohta T."/>
            <person name="Okamoto M."/>
            <person name="Ono N."/>
            <person name="Saji S."/>
            <person name="Sakaguchi M."/>
            <person name="Sakai K."/>
            <person name="Shibata M."/>
            <person name="Shimokawa T."/>
            <person name="Song J."/>
            <person name="Takazaki Y."/>
            <person name="Terasawa K."/>
            <person name="Tsugane M."/>
            <person name="Tsuji K."/>
            <person name="Ueda S."/>
            <person name="Waki K."/>
            <person name="Yamagata H."/>
            <person name="Yamamoto M."/>
            <person name="Yamamoto S."/>
            <person name="Yamane H."/>
            <person name="Yoshiki S."/>
            <person name="Yoshihara R."/>
            <person name="Yukawa K."/>
            <person name="Zhong H."/>
            <person name="Yano M."/>
            <person name="Yuan Q."/>
            <person name="Ouyang S."/>
            <person name="Liu J."/>
            <person name="Jones K.M."/>
            <person name="Gansberger K."/>
            <person name="Moffat K."/>
            <person name="Hill J."/>
            <person name="Bera J."/>
            <person name="Fadrosh D."/>
            <person name="Jin S."/>
            <person name="Johri S."/>
            <person name="Kim M."/>
            <person name="Overton L."/>
            <person name="Reardon M."/>
            <person name="Tsitrin T."/>
            <person name="Vuong H."/>
            <person name="Weaver B."/>
            <person name="Ciecko A."/>
            <person name="Tallon L."/>
            <person name="Jackson J."/>
            <person name="Pai G."/>
            <person name="Aken S.V."/>
            <person name="Utterback T."/>
            <person name="Reidmuller S."/>
            <person name="Feldblyum T."/>
            <person name="Hsiao J."/>
            <person name="Zismann V."/>
            <person name="Iobst S."/>
            <person name="de Vazeille A.R."/>
            <person name="Buell C.R."/>
            <person name="Ying K."/>
            <person name="Li Y."/>
            <person name="Lu T."/>
            <person name="Huang Y."/>
            <person name="Zhao Q."/>
            <person name="Feng Q."/>
            <person name="Zhang L."/>
            <person name="Zhu J."/>
            <person name="Weng Q."/>
            <person name="Mu J."/>
            <person name="Lu Y."/>
            <person name="Fan D."/>
            <person name="Liu Y."/>
            <person name="Guan J."/>
            <person name="Zhang Y."/>
            <person name="Yu S."/>
            <person name="Liu X."/>
            <person name="Zhang Y."/>
            <person name="Hong G."/>
            <person name="Han B."/>
            <person name="Choisne N."/>
            <person name="Demange N."/>
            <person name="Orjeda G."/>
            <person name="Samain S."/>
            <person name="Cattolico L."/>
            <person name="Pelletier E."/>
            <person name="Couloux A."/>
            <person name="Segurens B."/>
            <person name="Wincker P."/>
            <person name="D'Hont A."/>
            <person name="Scarpelli C."/>
            <person name="Weissenbach J."/>
            <person name="Salanoubat M."/>
            <person name="Quetier F."/>
            <person name="Yu Y."/>
            <person name="Kim H.R."/>
            <person name="Rambo T."/>
            <person name="Currie J."/>
            <person name="Collura K."/>
            <person name="Luo M."/>
            <person name="Yang T."/>
            <person name="Ammiraju J.S.S."/>
            <person name="Engler F."/>
            <person name="Soderlund C."/>
            <person name="Wing R.A."/>
            <person name="Palmer L.E."/>
            <person name="de la Bastide M."/>
            <person name="Spiegel L."/>
            <person name="Nascimento L."/>
            <person name="Zutavern T."/>
            <person name="O'Shaughnessy A."/>
            <person name="Dike S."/>
            <person name="Dedhia N."/>
            <person name="Preston R."/>
            <person name="Balija V."/>
            <person name="McCombie W.R."/>
            <person name="Chow T."/>
            <person name="Chen H."/>
            <person name="Chung M."/>
            <person name="Chen C."/>
            <person name="Shaw J."/>
            <person name="Wu H."/>
            <person name="Hsiao K."/>
            <person name="Chao Y."/>
            <person name="Chu M."/>
            <person name="Cheng C."/>
            <person name="Hour A."/>
            <person name="Lee P."/>
            <person name="Lin S."/>
            <person name="Lin Y."/>
            <person name="Liou J."/>
            <person name="Liu S."/>
            <person name="Hsing Y."/>
            <person name="Raghuvanshi S."/>
            <person name="Mohanty A."/>
            <person name="Bharti A.K."/>
            <person name="Gaur A."/>
            <person name="Gupta V."/>
            <person name="Kumar D."/>
            <person name="Ravi V."/>
            <person name="Vij S."/>
            <person name="Kapur A."/>
            <person name="Khurana P."/>
            <person name="Khurana P."/>
            <person name="Khurana J.P."/>
            <person name="Tyagi A.K."/>
            <person name="Gaikwad K."/>
            <person name="Singh A."/>
            <person name="Dalal V."/>
            <person name="Srivastava S."/>
            <person name="Dixit A."/>
            <person name="Pal A.K."/>
            <person name="Ghazi I.A."/>
            <person name="Yadav M."/>
            <person name="Pandit A."/>
            <person name="Bhargava A."/>
            <person name="Sureshbabu K."/>
            <person name="Batra K."/>
            <person name="Sharma T.R."/>
            <person name="Mohapatra T."/>
            <person name="Singh N.K."/>
            <person name="Messing J."/>
            <person name="Nelson A.B."/>
            <person name="Fuks G."/>
            <person name="Kavchok S."/>
            <person name="Keizer G."/>
            <person name="Linton E."/>
            <person name="Llaca V."/>
            <person name="Song R."/>
            <person name="Tanyolac B."/>
            <person name="Young S."/>
            <person name="Ho-Il K."/>
            <person name="Hahn J.H."/>
            <person name="Sangsakoo G."/>
            <person name="Vanavichit A."/>
            <person name="de Mattos Luiz.A.T."/>
            <person name="Zimmer P.D."/>
            <person name="Malone G."/>
            <person name="Dellagostin O."/>
            <person name="de Oliveira A.C."/>
            <person name="Bevan M."/>
            <person name="Bancroft I."/>
            <person name="Minx P."/>
            <person name="Cordum H."/>
            <person name="Wilson R."/>
            <person name="Cheng Z."/>
            <person name="Jin W."/>
            <person name="Jiang J."/>
            <person name="Leong S.A."/>
            <person name="Iwama H."/>
            <person name="Gojobori T."/>
            <person name="Itoh T."/>
            <person name="Niimura Y."/>
            <person name="Fujii Y."/>
            <person name="Habara T."/>
            <person name="Sakai H."/>
            <person name="Sato Y."/>
            <person name="Wilson G."/>
            <person name="Kumar K."/>
            <person name="McCouch S."/>
            <person name="Juretic N."/>
            <person name="Hoen D."/>
            <person name="Wright S."/>
            <person name="Bruskiewich R."/>
            <person name="Bureau T."/>
            <person name="Miyao A."/>
            <person name="Hirochika H."/>
            <person name="Nishikawa T."/>
            <person name="Kadowaki K."/>
            <person name="Sugiura M."/>
            <person name="Burr B."/>
            <person name="Sasaki T."/>
        </authorList>
    </citation>
    <scope>NUCLEOTIDE SEQUENCE [LARGE SCALE GENOMIC DNA]</scope>
    <source>
        <strain evidence="3">cv. Nipponbare</strain>
    </source>
</reference>
<feature type="region of interest" description="Disordered" evidence="1">
    <location>
        <begin position="1"/>
        <end position="28"/>
    </location>
</feature>
<keyword evidence="3" id="KW-1185">Reference proteome</keyword>
<accession>A0A0P0Y460</accession>
<dbReference type="AlphaFoldDB" id="A0A0P0Y460"/>
<dbReference type="InParanoid" id="A0A0P0Y460"/>
<dbReference type="Gramene" id="Os11t0605300-01">
    <property type="protein sequence ID" value="Os11t0605300-01"/>
    <property type="gene ID" value="Os11g0605300"/>
</dbReference>
<dbReference type="PaxDb" id="39947-A0A0P0Y460"/>
<evidence type="ECO:0000256" key="1">
    <source>
        <dbReference type="SAM" id="MobiDB-lite"/>
    </source>
</evidence>
<proteinExistence type="predicted"/>
<reference evidence="2 3" key="2">
    <citation type="journal article" date="2013" name="Plant Cell Physiol.">
        <title>Rice Annotation Project Database (RAP-DB): an integrative and interactive database for rice genomics.</title>
        <authorList>
            <person name="Sakai H."/>
            <person name="Lee S.S."/>
            <person name="Tanaka T."/>
            <person name="Numa H."/>
            <person name="Kim J."/>
            <person name="Kawahara Y."/>
            <person name="Wakimoto H."/>
            <person name="Yang C.C."/>
            <person name="Iwamoto M."/>
            <person name="Abe T."/>
            <person name="Yamada Y."/>
            <person name="Muto A."/>
            <person name="Inokuchi H."/>
            <person name="Ikemura T."/>
            <person name="Matsumoto T."/>
            <person name="Sasaki T."/>
            <person name="Itoh T."/>
        </authorList>
    </citation>
    <scope>NUCLEOTIDE SEQUENCE [LARGE SCALE GENOMIC DNA]</scope>
    <source>
        <strain evidence="3">cv. Nipponbare</strain>
    </source>
</reference>
<dbReference type="EMBL" id="AP014967">
    <property type="protein sequence ID" value="BAT14792.1"/>
    <property type="molecule type" value="Genomic_DNA"/>
</dbReference>
<name>A0A0P0Y460_ORYSJ</name>
<sequence>FPVARRHYSSSLSILPDAGPSVGASDERGTTLLPCAIHRPCQSAIRRCSSPVDDEPPPTLPLPVTGPSHHGLRCSRSGHPELGGRGSNHPEFGYSKSHDPSFTSSRSGLEVSGPPSLTPPRVVEVDLPWGEQAPAIPLPPDPR</sequence>
<protein>
    <submittedName>
        <fullName evidence="2">Os11g0605300 protein</fullName>
    </submittedName>
</protein>
<reference evidence="2 3" key="3">
    <citation type="journal article" date="2013" name="Rice">
        <title>Improvement of the Oryza sativa Nipponbare reference genome using next generation sequence and optical map data.</title>
        <authorList>
            <person name="Kawahara Y."/>
            <person name="de la Bastide M."/>
            <person name="Hamilton J.P."/>
            <person name="Kanamori H."/>
            <person name="McCombie W.R."/>
            <person name="Ouyang S."/>
            <person name="Schwartz D.C."/>
            <person name="Tanaka T."/>
            <person name="Wu J."/>
            <person name="Zhou S."/>
            <person name="Childs K.L."/>
            <person name="Davidson R.M."/>
            <person name="Lin H."/>
            <person name="Quesada-Ocampo L."/>
            <person name="Vaillancourt B."/>
            <person name="Sakai H."/>
            <person name="Lee S.S."/>
            <person name="Kim J."/>
            <person name="Numa H."/>
            <person name="Itoh T."/>
            <person name="Buell C.R."/>
            <person name="Matsumoto T."/>
        </authorList>
    </citation>
    <scope>NUCLEOTIDE SEQUENCE [LARGE SCALE GENOMIC DNA]</scope>
    <source>
        <strain evidence="3">cv. Nipponbare</strain>
    </source>
</reference>
<gene>
    <name evidence="2" type="ordered locus">Os11g0605300</name>
    <name evidence="2" type="ORF">OSNPB_110605300</name>
</gene>
<organism evidence="2 3">
    <name type="scientific">Oryza sativa subsp. japonica</name>
    <name type="common">Rice</name>
    <dbReference type="NCBI Taxonomy" id="39947"/>
    <lineage>
        <taxon>Eukaryota</taxon>
        <taxon>Viridiplantae</taxon>
        <taxon>Streptophyta</taxon>
        <taxon>Embryophyta</taxon>
        <taxon>Tracheophyta</taxon>
        <taxon>Spermatophyta</taxon>
        <taxon>Magnoliopsida</taxon>
        <taxon>Liliopsida</taxon>
        <taxon>Poales</taxon>
        <taxon>Poaceae</taxon>
        <taxon>BOP clade</taxon>
        <taxon>Oryzoideae</taxon>
        <taxon>Oryzeae</taxon>
        <taxon>Oryzinae</taxon>
        <taxon>Oryza</taxon>
        <taxon>Oryza sativa</taxon>
    </lineage>
</organism>
<dbReference type="Proteomes" id="UP000059680">
    <property type="component" value="Chromosome 11"/>
</dbReference>
<evidence type="ECO:0000313" key="2">
    <source>
        <dbReference type="EMBL" id="BAT14792.1"/>
    </source>
</evidence>
<feature type="region of interest" description="Disordered" evidence="1">
    <location>
        <begin position="48"/>
        <end position="143"/>
    </location>
</feature>